<dbReference type="SUPFAM" id="SSF53335">
    <property type="entry name" value="S-adenosyl-L-methionine-dependent methyltransferases"/>
    <property type="match status" value="1"/>
</dbReference>
<comment type="caution">
    <text evidence="5">The sequence shown here is derived from an EMBL/GenBank/DDBJ whole genome shotgun (WGS) entry which is preliminary data.</text>
</comment>
<dbReference type="CDD" id="cd02440">
    <property type="entry name" value="AdoMet_MTases"/>
    <property type="match status" value="1"/>
</dbReference>
<reference evidence="5 6" key="1">
    <citation type="submission" date="2021-05" db="EMBL/GenBank/DDBJ databases">
        <title>A Polyphasic approach of four new species of the genus Ohtaekwangia: Ohtaekwangia histidinii sp. nov., Ohtaekwangia cretensis sp. nov., Ohtaekwangia indiensis sp. nov., Ohtaekwangia reichenbachii sp. nov. from diverse environment.</title>
        <authorList>
            <person name="Octaviana S."/>
        </authorList>
    </citation>
    <scope>NUCLEOTIDE SEQUENCE [LARGE SCALE GENOMIC DNA]</scope>
    <source>
        <strain evidence="5 6">PWU4</strain>
    </source>
</reference>
<keyword evidence="6" id="KW-1185">Reference proteome</keyword>
<dbReference type="PANTHER" id="PTHR44942:SF4">
    <property type="entry name" value="METHYLTRANSFERASE TYPE 11 DOMAIN-CONTAINING PROTEIN"/>
    <property type="match status" value="1"/>
</dbReference>
<dbReference type="Proteomes" id="UP001319200">
    <property type="component" value="Unassembled WGS sequence"/>
</dbReference>
<dbReference type="PANTHER" id="PTHR44942">
    <property type="entry name" value="METHYLTRANSF_11 DOMAIN-CONTAINING PROTEIN"/>
    <property type="match status" value="1"/>
</dbReference>
<evidence type="ECO:0000313" key="5">
    <source>
        <dbReference type="EMBL" id="MBT1696469.1"/>
    </source>
</evidence>
<evidence type="ECO:0000313" key="6">
    <source>
        <dbReference type="Proteomes" id="UP001319200"/>
    </source>
</evidence>
<gene>
    <name evidence="5" type="ORF">KK083_06260</name>
</gene>
<dbReference type="GO" id="GO:0008757">
    <property type="term" value="F:S-adenosylmethionine-dependent methyltransferase activity"/>
    <property type="evidence" value="ECO:0007669"/>
    <property type="project" value="InterPro"/>
</dbReference>
<evidence type="ECO:0000256" key="2">
    <source>
        <dbReference type="ARBA" id="ARBA00022603"/>
    </source>
</evidence>
<dbReference type="InterPro" id="IPR051052">
    <property type="entry name" value="Diverse_substrate_MTase"/>
</dbReference>
<evidence type="ECO:0000256" key="1">
    <source>
        <dbReference type="ARBA" id="ARBA00008361"/>
    </source>
</evidence>
<dbReference type="InterPro" id="IPR029063">
    <property type="entry name" value="SAM-dependent_MTases_sf"/>
</dbReference>
<keyword evidence="2 5" id="KW-0489">Methyltransferase</keyword>
<dbReference type="Pfam" id="PF08241">
    <property type="entry name" value="Methyltransf_11"/>
    <property type="match status" value="1"/>
</dbReference>
<dbReference type="Gene3D" id="3.40.50.150">
    <property type="entry name" value="Vaccinia Virus protein VP39"/>
    <property type="match status" value="1"/>
</dbReference>
<proteinExistence type="inferred from homology"/>
<evidence type="ECO:0000259" key="4">
    <source>
        <dbReference type="Pfam" id="PF08241"/>
    </source>
</evidence>
<dbReference type="InterPro" id="IPR013216">
    <property type="entry name" value="Methyltransf_11"/>
</dbReference>
<dbReference type="GO" id="GO:0032259">
    <property type="term" value="P:methylation"/>
    <property type="evidence" value="ECO:0007669"/>
    <property type="project" value="UniProtKB-KW"/>
</dbReference>
<feature type="domain" description="Methyltransferase type 11" evidence="4">
    <location>
        <begin position="41"/>
        <end position="128"/>
    </location>
</feature>
<evidence type="ECO:0000256" key="3">
    <source>
        <dbReference type="ARBA" id="ARBA00022679"/>
    </source>
</evidence>
<keyword evidence="3" id="KW-0808">Transferase</keyword>
<dbReference type="RefSeq" id="WP_254161750.1">
    <property type="nucleotide sequence ID" value="NZ_JAHESF010000004.1"/>
</dbReference>
<protein>
    <submittedName>
        <fullName evidence="5">Methyltransferase domain-containing protein</fullName>
    </submittedName>
</protein>
<dbReference type="AlphaFoldDB" id="A0AAP2DJ23"/>
<organism evidence="5 6">
    <name type="scientific">Chryseosolibacter histidini</name>
    <dbReference type="NCBI Taxonomy" id="2782349"/>
    <lineage>
        <taxon>Bacteria</taxon>
        <taxon>Pseudomonadati</taxon>
        <taxon>Bacteroidota</taxon>
        <taxon>Cytophagia</taxon>
        <taxon>Cytophagales</taxon>
        <taxon>Chryseotaleaceae</taxon>
        <taxon>Chryseosolibacter</taxon>
    </lineage>
</organism>
<comment type="similarity">
    <text evidence="1">Belongs to the methyltransferase superfamily.</text>
</comment>
<dbReference type="EMBL" id="JAHESF010000004">
    <property type="protein sequence ID" value="MBT1696469.1"/>
    <property type="molecule type" value="Genomic_DNA"/>
</dbReference>
<name>A0AAP2DJ23_9BACT</name>
<accession>A0AAP2DJ23</accession>
<sequence length="248" mass="28764">MSTKDYFSDQSKIYAAFRPTYPEDLYQFIFRHLKKRSTAWDCATGNGQVAQYLSKHFDQVYATDISQKQIDNAFTAGNIHYSVSKAEQTTFPDAQFDLITVAQALHWINTDEFYNEARRTAKPGALLAVWGYSLLTIDEEIDPLFLDFYHNIVGPYWDHARRLVEQQYAGIPFPFEQIPTPVFNLTVRWDLRQFTGYLSSWSATQKYIQVKGHDPVAPFTKTLQQRWKEDTVKTATFPLFMKLGKING</sequence>